<dbReference type="OrthoDB" id="9792692at2"/>
<evidence type="ECO:0000313" key="1">
    <source>
        <dbReference type="EMBL" id="TWT49469.1"/>
    </source>
</evidence>
<dbReference type="EMBL" id="SJPI01000003">
    <property type="protein sequence ID" value="TWT49469.1"/>
    <property type="molecule type" value="Genomic_DNA"/>
</dbReference>
<reference evidence="1 2" key="1">
    <citation type="submission" date="2019-02" db="EMBL/GenBank/DDBJ databases">
        <title>Deep-cultivation of Planctomycetes and their phenomic and genomic characterization uncovers novel biology.</title>
        <authorList>
            <person name="Wiegand S."/>
            <person name="Jogler M."/>
            <person name="Boedeker C."/>
            <person name="Pinto D."/>
            <person name="Vollmers J."/>
            <person name="Rivas-Marin E."/>
            <person name="Kohn T."/>
            <person name="Peeters S.H."/>
            <person name="Heuer A."/>
            <person name="Rast P."/>
            <person name="Oberbeckmann S."/>
            <person name="Bunk B."/>
            <person name="Jeske O."/>
            <person name="Meyerdierks A."/>
            <person name="Storesund J.E."/>
            <person name="Kallscheuer N."/>
            <person name="Luecker S."/>
            <person name="Lage O.M."/>
            <person name="Pohl T."/>
            <person name="Merkel B.J."/>
            <person name="Hornburger P."/>
            <person name="Mueller R.-W."/>
            <person name="Bruemmer F."/>
            <person name="Labrenz M."/>
            <person name="Spormann A.M."/>
            <person name="Op Den Camp H."/>
            <person name="Overmann J."/>
            <person name="Amann R."/>
            <person name="Jetten M.S.M."/>
            <person name="Mascher T."/>
            <person name="Medema M.H."/>
            <person name="Devos D.P."/>
            <person name="Kaster A.-K."/>
            <person name="Ovreas L."/>
            <person name="Rohde M."/>
            <person name="Galperin M.Y."/>
            <person name="Jogler C."/>
        </authorList>
    </citation>
    <scope>NUCLEOTIDE SEQUENCE [LARGE SCALE GENOMIC DNA]</scope>
    <source>
        <strain evidence="1 2">Pla22</strain>
    </source>
</reference>
<dbReference type="InterPro" id="IPR046346">
    <property type="entry name" value="Aminoacid_DH-like_N_sf"/>
</dbReference>
<sequence>MDGTTEPIIVVIGHPIAGNPSQLAIERSLAKLGLEWRVLSFDVAPNDVAKALDGFSVTGIQGVMIDPSIRNQAMQWYAQYAELDEAAVIDCLDMGDDGRFKGTYERKNWINDLIDSREFETTRWIGELPSDGEAIPPVVDPDKLSAAPSLIPPEPETIAAADLILLADLPAEINEDDPLEAEAWPENDGTSLVIDLTSGHVDAARIARRGYQFVSALEIQTGTLQRCLHRWTGEDVSSETIAEAIEEYLGV</sequence>
<gene>
    <name evidence="1" type="ORF">Pla22_46660</name>
</gene>
<name>A0A5C5WH87_9BACT</name>
<dbReference type="AlphaFoldDB" id="A0A5C5WH87"/>
<dbReference type="RefSeq" id="WP_146516970.1">
    <property type="nucleotide sequence ID" value="NZ_SJPI01000003.1"/>
</dbReference>
<evidence type="ECO:0000313" key="2">
    <source>
        <dbReference type="Proteomes" id="UP000316598"/>
    </source>
</evidence>
<dbReference type="Proteomes" id="UP000316598">
    <property type="component" value="Unassembled WGS sequence"/>
</dbReference>
<keyword evidence="2" id="KW-1185">Reference proteome</keyword>
<dbReference type="Gene3D" id="3.40.50.10860">
    <property type="entry name" value="Leucine Dehydrogenase, chain A, domain 1"/>
    <property type="match status" value="1"/>
</dbReference>
<organism evidence="1 2">
    <name type="scientific">Rubripirellula amarantea</name>
    <dbReference type="NCBI Taxonomy" id="2527999"/>
    <lineage>
        <taxon>Bacteria</taxon>
        <taxon>Pseudomonadati</taxon>
        <taxon>Planctomycetota</taxon>
        <taxon>Planctomycetia</taxon>
        <taxon>Pirellulales</taxon>
        <taxon>Pirellulaceae</taxon>
        <taxon>Rubripirellula</taxon>
    </lineage>
</organism>
<dbReference type="SUPFAM" id="SSF53223">
    <property type="entry name" value="Aminoacid dehydrogenase-like, N-terminal domain"/>
    <property type="match status" value="1"/>
</dbReference>
<comment type="caution">
    <text evidence="1">The sequence shown here is derived from an EMBL/GenBank/DDBJ whole genome shotgun (WGS) entry which is preliminary data.</text>
</comment>
<proteinExistence type="predicted"/>
<evidence type="ECO:0008006" key="3">
    <source>
        <dbReference type="Google" id="ProtNLM"/>
    </source>
</evidence>
<protein>
    <recommendedName>
        <fullName evidence="3">Shikimate dehydrogenase</fullName>
    </recommendedName>
</protein>
<dbReference type="GO" id="GO:0016491">
    <property type="term" value="F:oxidoreductase activity"/>
    <property type="evidence" value="ECO:0007669"/>
    <property type="project" value="UniProtKB-ARBA"/>
</dbReference>
<accession>A0A5C5WH87</accession>